<evidence type="ECO:0000313" key="2">
    <source>
        <dbReference type="EMBL" id="CAD8250196.1"/>
    </source>
</evidence>
<organism evidence="2">
    <name type="scientific">Prasinoderma coloniale</name>
    <dbReference type="NCBI Taxonomy" id="156133"/>
    <lineage>
        <taxon>Eukaryota</taxon>
        <taxon>Viridiplantae</taxon>
        <taxon>Prasinodermophyta</taxon>
        <taxon>Prasinodermophyceae</taxon>
        <taxon>Prasinodermales</taxon>
        <taxon>Prasinodermaceae</taxon>
        <taxon>Prasinoderma</taxon>
    </lineage>
</organism>
<evidence type="ECO:0000256" key="1">
    <source>
        <dbReference type="SAM" id="MobiDB-lite"/>
    </source>
</evidence>
<accession>A0A7R9TZX8</accession>
<gene>
    <name evidence="2" type="ORF">PCOL08062_LOCUS11728</name>
</gene>
<feature type="region of interest" description="Disordered" evidence="1">
    <location>
        <begin position="36"/>
        <end position="68"/>
    </location>
</feature>
<protein>
    <submittedName>
        <fullName evidence="2">Uncharacterized protein</fullName>
    </submittedName>
</protein>
<proteinExistence type="predicted"/>
<reference evidence="2" key="1">
    <citation type="submission" date="2021-01" db="EMBL/GenBank/DDBJ databases">
        <authorList>
            <person name="Corre E."/>
            <person name="Pelletier E."/>
            <person name="Niang G."/>
            <person name="Scheremetjew M."/>
            <person name="Finn R."/>
            <person name="Kale V."/>
            <person name="Holt S."/>
            <person name="Cochrane G."/>
            <person name="Meng A."/>
            <person name="Brown T."/>
            <person name="Cohen L."/>
        </authorList>
    </citation>
    <scope>NUCLEOTIDE SEQUENCE</scope>
    <source>
        <strain evidence="2">CCMP1413</strain>
    </source>
</reference>
<sequence length="378" mass="41598">MVFQFLAAVWSWRTYDKLWRERGDDVDTREEARLKRLEHGELEPPSEDPVELAPPSEDPEEDRDEYKGPSREFLLAKAIRTRLTWSNFLLSSISDADVALDAVFLQQLVKRSDESRMGAPGGCVCPTSDDNCDLIPCPGDFVPARYWKAAAGIFAFSAILWLYTVVFEMPVVTPRPQVQSARLPPKGPLPRPQALNRAPSSAGSDKSRRMIFLNSRLLWQLGVLFYEDVPQIVLSTVVTLAYDNNGDKELSSLALANLVTSLYNFVGKGPAIILSLNDPSVSLIDGEYILFLADFIYRADETALKQFDRARRARAEAPALERSIASFGEEMPSQHSGLDPSSGDALAPDQHDGDAGRTGGPSSRDGIDNVGVDSPPGV</sequence>
<feature type="region of interest" description="Disordered" evidence="1">
    <location>
        <begin position="326"/>
        <end position="378"/>
    </location>
</feature>
<dbReference type="EMBL" id="HBDZ01015226">
    <property type="protein sequence ID" value="CAD8250196.1"/>
    <property type="molecule type" value="Transcribed_RNA"/>
</dbReference>
<dbReference type="AlphaFoldDB" id="A0A7R9TZX8"/>
<feature type="region of interest" description="Disordered" evidence="1">
    <location>
        <begin position="178"/>
        <end position="204"/>
    </location>
</feature>
<name>A0A7R9TZX8_9VIRI</name>